<dbReference type="EMBL" id="BBML01000001">
    <property type="protein sequence ID" value="GAK96134.1"/>
    <property type="molecule type" value="Genomic_DNA"/>
</dbReference>
<name>A0A090PZ58_9FLAO</name>
<proteinExistence type="predicted"/>
<protein>
    <recommendedName>
        <fullName evidence="3">Alpha/beta hydrolase</fullName>
    </recommendedName>
</protein>
<dbReference type="AlphaFoldDB" id="A0A090PZ58"/>
<dbReference type="eggNOG" id="COG2267">
    <property type="taxonomic scope" value="Bacteria"/>
</dbReference>
<organism evidence="1 2">
    <name type="scientific">Nonlabens tegetincola</name>
    <dbReference type="NCBI Taxonomy" id="323273"/>
    <lineage>
        <taxon>Bacteria</taxon>
        <taxon>Pseudomonadati</taxon>
        <taxon>Bacteroidota</taxon>
        <taxon>Flavobacteriia</taxon>
        <taxon>Flavobacteriales</taxon>
        <taxon>Flavobacteriaceae</taxon>
        <taxon>Nonlabens</taxon>
    </lineage>
</organism>
<evidence type="ECO:0008006" key="3">
    <source>
        <dbReference type="Google" id="ProtNLM"/>
    </source>
</evidence>
<dbReference type="InterPro" id="IPR029058">
    <property type="entry name" value="AB_hydrolase_fold"/>
</dbReference>
<reference evidence="1" key="1">
    <citation type="journal article" date="2014" name="Genome Announc.">
        <title>Draft Genome Sequences of Marine Flavobacterium Nonlabens Strains NR17, NR24, NR27, NR32, NR33, and Ara13.</title>
        <authorList>
            <person name="Nakanishi M."/>
            <person name="Meirelles P."/>
            <person name="Suzuki R."/>
            <person name="Takatani N."/>
            <person name="Mino S."/>
            <person name="Suda W."/>
            <person name="Oshima K."/>
            <person name="Hattori M."/>
            <person name="Ohkuma M."/>
            <person name="Hosokawa M."/>
            <person name="Miyashita K."/>
            <person name="Thompson F.L."/>
            <person name="Niwa A."/>
            <person name="Sawabe T."/>
            <person name="Sawabe T."/>
        </authorList>
    </citation>
    <scope>NUCLEOTIDE SEQUENCE [LARGE SCALE GENOMIC DNA]</scope>
    <source>
        <strain evidence="1">JCM 19294</strain>
    </source>
</reference>
<gene>
    <name evidence="1" type="ORF">JCM19294_2916</name>
</gene>
<dbReference type="Gene3D" id="3.40.50.1820">
    <property type="entry name" value="alpha/beta hydrolase"/>
    <property type="match status" value="1"/>
</dbReference>
<keyword evidence="2" id="KW-1185">Reference proteome</keyword>
<dbReference type="Proteomes" id="UP000029221">
    <property type="component" value="Unassembled WGS sequence"/>
</dbReference>
<comment type="caution">
    <text evidence="1">The sequence shown here is derived from an EMBL/GenBank/DDBJ whole genome shotgun (WGS) entry which is preliminary data.</text>
</comment>
<evidence type="ECO:0000313" key="2">
    <source>
        <dbReference type="Proteomes" id="UP000029221"/>
    </source>
</evidence>
<evidence type="ECO:0000313" key="1">
    <source>
        <dbReference type="EMBL" id="GAK96134.1"/>
    </source>
</evidence>
<sequence>MLIDHAFAKAELKTIPNAGHWLHAEQPQLFYQFVNEFVK</sequence>
<accession>A0A090PZ58</accession>
<dbReference type="SUPFAM" id="SSF53474">
    <property type="entry name" value="alpha/beta-Hydrolases"/>
    <property type="match status" value="1"/>
</dbReference>